<dbReference type="AlphaFoldDB" id="A0A1T4LZM4"/>
<evidence type="ECO:0000313" key="3">
    <source>
        <dbReference type="Proteomes" id="UP000190449"/>
    </source>
</evidence>
<keyword evidence="1" id="KW-0812">Transmembrane</keyword>
<proteinExistence type="predicted"/>
<dbReference type="STRING" id="28122.SAMN02745108_01071"/>
<dbReference type="EMBL" id="FUWU01000014">
    <property type="protein sequence ID" value="SJZ60097.1"/>
    <property type="molecule type" value="Genomic_DNA"/>
</dbReference>
<keyword evidence="1" id="KW-0472">Membrane</keyword>
<accession>A0A1T4LZM4</accession>
<organism evidence="2 3">
    <name type="scientific">Fibrobacter intestinalis</name>
    <dbReference type="NCBI Taxonomy" id="28122"/>
    <lineage>
        <taxon>Bacteria</taxon>
        <taxon>Pseudomonadati</taxon>
        <taxon>Fibrobacterota</taxon>
        <taxon>Fibrobacteria</taxon>
        <taxon>Fibrobacterales</taxon>
        <taxon>Fibrobacteraceae</taxon>
        <taxon>Fibrobacter</taxon>
    </lineage>
</organism>
<dbReference type="RefSeq" id="WP_078776089.1">
    <property type="nucleotide sequence ID" value="NZ_FUWU01000014.1"/>
</dbReference>
<feature type="transmembrane region" description="Helical" evidence="1">
    <location>
        <begin position="32"/>
        <end position="51"/>
    </location>
</feature>
<name>A0A1T4LZM4_9BACT</name>
<sequence length="62" mass="7148">MSQFLLTTNETDKSKITFKERLQSLISKSKELRALVGYFYFSALCTMYLPARASMARICKIC</sequence>
<evidence type="ECO:0000313" key="2">
    <source>
        <dbReference type="EMBL" id="SJZ60097.1"/>
    </source>
</evidence>
<gene>
    <name evidence="2" type="ORF">SAMN02745108_01071</name>
</gene>
<evidence type="ECO:0000256" key="1">
    <source>
        <dbReference type="SAM" id="Phobius"/>
    </source>
</evidence>
<reference evidence="2 3" key="1">
    <citation type="submission" date="2017-02" db="EMBL/GenBank/DDBJ databases">
        <authorList>
            <person name="Peterson S.W."/>
        </authorList>
    </citation>
    <scope>NUCLEOTIDE SEQUENCE [LARGE SCALE GENOMIC DNA]</scope>
    <source>
        <strain evidence="2 3">ATCC 43854</strain>
    </source>
</reference>
<protein>
    <submittedName>
        <fullName evidence="2">Uncharacterized protein</fullName>
    </submittedName>
</protein>
<keyword evidence="1" id="KW-1133">Transmembrane helix</keyword>
<dbReference type="Proteomes" id="UP000190449">
    <property type="component" value="Unassembled WGS sequence"/>
</dbReference>